<dbReference type="GO" id="GO:0016887">
    <property type="term" value="F:ATP hydrolysis activity"/>
    <property type="evidence" value="ECO:0007669"/>
    <property type="project" value="InterPro"/>
</dbReference>
<keyword evidence="4 10" id="KW-1003">Cell membrane</keyword>
<evidence type="ECO:0000256" key="8">
    <source>
        <dbReference type="ARBA" id="ARBA00023136"/>
    </source>
</evidence>
<dbReference type="NCBIfam" id="TIGR01166">
    <property type="entry name" value="cbiO"/>
    <property type="match status" value="1"/>
</dbReference>
<keyword evidence="5 10" id="KW-0547">Nucleotide-binding</keyword>
<keyword evidence="6 10" id="KW-0067">ATP-binding</keyword>
<keyword evidence="8 10" id="KW-0472">Membrane</keyword>
<sequence length="279" mass="31107">MKPMVVTEDLRYTYEDGTEALRGITVKIKRGEKVAVMGANGSGKSTFFHHLNGLLKPTAGRVLIEGEPVDYSRKGLLKVRKKVGFVFQNPDDQLFSASVRQEISFGALNLGLSEEEAVRRVEGIMEALNITPFAHKPVHLLSGGQKKQVAIADILVMEPELIILDEPTAALDSRHTRIIDGIVDSLRDRGITVLLSTHSSERALLWADRIIVFDRGLVAAEGAPEEIFSDHELLKRANLEKPAVLRIFEILEREGVLKEGLKRPRGVDELEAYIKERNR</sequence>
<evidence type="ECO:0000313" key="13">
    <source>
        <dbReference type="Proteomes" id="UP000824090"/>
    </source>
</evidence>
<feature type="domain" description="ABC transporter" evidence="11">
    <location>
        <begin position="5"/>
        <end position="240"/>
    </location>
</feature>
<protein>
    <recommendedName>
        <fullName evidence="10">ABC transporter ATP-binding protein</fullName>
    </recommendedName>
</protein>
<comment type="function">
    <text evidence="9">Probably part of an ABC transporter complex. Responsible for energy coupling to the transport system.</text>
</comment>
<dbReference type="Proteomes" id="UP000824090">
    <property type="component" value="Unassembled WGS sequence"/>
</dbReference>
<evidence type="ECO:0000256" key="9">
    <source>
        <dbReference type="ARBA" id="ARBA00025157"/>
    </source>
</evidence>
<dbReference type="Pfam" id="PF00005">
    <property type="entry name" value="ABC_tran"/>
    <property type="match status" value="1"/>
</dbReference>
<dbReference type="Gene3D" id="3.40.50.300">
    <property type="entry name" value="P-loop containing nucleotide triphosphate hydrolases"/>
    <property type="match status" value="1"/>
</dbReference>
<dbReference type="InterPro" id="IPR003439">
    <property type="entry name" value="ABC_transporter-like_ATP-bd"/>
</dbReference>
<dbReference type="EMBL" id="DVMP01000096">
    <property type="protein sequence ID" value="HIU25914.1"/>
    <property type="molecule type" value="Genomic_DNA"/>
</dbReference>
<proteinExistence type="inferred from homology"/>
<evidence type="ECO:0000256" key="10">
    <source>
        <dbReference type="RuleBase" id="RU364103"/>
    </source>
</evidence>
<dbReference type="InterPro" id="IPR015856">
    <property type="entry name" value="ABC_transpr_CbiO/EcfA_su"/>
</dbReference>
<keyword evidence="7" id="KW-1278">Translocase</keyword>
<name>A0A9D1L5Q8_9FIRM</name>
<dbReference type="PANTHER" id="PTHR43553:SF24">
    <property type="entry name" value="ENERGY-COUPLING FACTOR TRANSPORTER ATP-BINDING PROTEIN ECFA1"/>
    <property type="match status" value="1"/>
</dbReference>
<dbReference type="PANTHER" id="PTHR43553">
    <property type="entry name" value="HEAVY METAL TRANSPORTER"/>
    <property type="match status" value="1"/>
</dbReference>
<evidence type="ECO:0000313" key="12">
    <source>
        <dbReference type="EMBL" id="HIU25914.1"/>
    </source>
</evidence>
<dbReference type="SUPFAM" id="SSF52540">
    <property type="entry name" value="P-loop containing nucleoside triphosphate hydrolases"/>
    <property type="match status" value="1"/>
</dbReference>
<dbReference type="PROSITE" id="PS50893">
    <property type="entry name" value="ABC_TRANSPORTER_2"/>
    <property type="match status" value="1"/>
</dbReference>
<dbReference type="InterPro" id="IPR005876">
    <property type="entry name" value="Co_trans_ATP-bd"/>
</dbReference>
<dbReference type="FunFam" id="3.40.50.300:FF:000224">
    <property type="entry name" value="Energy-coupling factor transporter ATP-binding protein EcfA"/>
    <property type="match status" value="1"/>
</dbReference>
<reference evidence="12" key="2">
    <citation type="journal article" date="2021" name="PeerJ">
        <title>Extensive microbial diversity within the chicken gut microbiome revealed by metagenomics and culture.</title>
        <authorList>
            <person name="Gilroy R."/>
            <person name="Ravi A."/>
            <person name="Getino M."/>
            <person name="Pursley I."/>
            <person name="Horton D.L."/>
            <person name="Alikhan N.F."/>
            <person name="Baker D."/>
            <person name="Gharbi K."/>
            <person name="Hall N."/>
            <person name="Watson M."/>
            <person name="Adriaenssens E.M."/>
            <person name="Foster-Nyarko E."/>
            <person name="Jarju S."/>
            <person name="Secka A."/>
            <person name="Antonio M."/>
            <person name="Oren A."/>
            <person name="Chaudhuri R.R."/>
            <person name="La Ragione R."/>
            <person name="Hildebrand F."/>
            <person name="Pallen M.J."/>
        </authorList>
    </citation>
    <scope>NUCLEOTIDE SEQUENCE</scope>
    <source>
        <strain evidence="12">ChiHcec3-6078</strain>
    </source>
</reference>
<comment type="subcellular location">
    <subcellularLocation>
        <location evidence="1 10">Cell membrane</location>
        <topology evidence="1 10">Peripheral membrane protein</topology>
    </subcellularLocation>
</comment>
<gene>
    <name evidence="12" type="ORF">IAC50_05415</name>
</gene>
<dbReference type="GO" id="GO:0006824">
    <property type="term" value="P:cobalt ion transport"/>
    <property type="evidence" value="ECO:0007669"/>
    <property type="project" value="InterPro"/>
</dbReference>
<dbReference type="InterPro" id="IPR003593">
    <property type="entry name" value="AAA+_ATPase"/>
</dbReference>
<reference evidence="12" key="1">
    <citation type="submission" date="2020-10" db="EMBL/GenBank/DDBJ databases">
        <authorList>
            <person name="Gilroy R."/>
        </authorList>
    </citation>
    <scope>NUCLEOTIDE SEQUENCE</scope>
    <source>
        <strain evidence="12">ChiHcec3-6078</strain>
    </source>
</reference>
<comment type="caution">
    <text evidence="12">The sequence shown here is derived from an EMBL/GenBank/DDBJ whole genome shotgun (WGS) entry which is preliminary data.</text>
</comment>
<dbReference type="InterPro" id="IPR050095">
    <property type="entry name" value="ECF_ABC_transporter_ATP-bd"/>
</dbReference>
<evidence type="ECO:0000259" key="11">
    <source>
        <dbReference type="PROSITE" id="PS50893"/>
    </source>
</evidence>
<evidence type="ECO:0000256" key="7">
    <source>
        <dbReference type="ARBA" id="ARBA00022967"/>
    </source>
</evidence>
<evidence type="ECO:0000256" key="3">
    <source>
        <dbReference type="ARBA" id="ARBA00022448"/>
    </source>
</evidence>
<organism evidence="12 13">
    <name type="scientific">Candidatus Allocopromorpha excrementigallinarum</name>
    <dbReference type="NCBI Taxonomy" id="2840742"/>
    <lineage>
        <taxon>Bacteria</taxon>
        <taxon>Bacillati</taxon>
        <taxon>Bacillota</taxon>
        <taxon>Clostridia</taxon>
        <taxon>Eubacteriales</taxon>
        <taxon>Eubacteriaceae</taxon>
        <taxon>Eubacteriaceae incertae sedis</taxon>
        <taxon>Candidatus Allocopromorpha</taxon>
    </lineage>
</organism>
<dbReference type="SMART" id="SM00382">
    <property type="entry name" value="AAA"/>
    <property type="match status" value="1"/>
</dbReference>
<keyword evidence="3 10" id="KW-0813">Transport</keyword>
<dbReference type="GO" id="GO:0043190">
    <property type="term" value="C:ATP-binding cassette (ABC) transporter complex"/>
    <property type="evidence" value="ECO:0007669"/>
    <property type="project" value="TreeGrafter"/>
</dbReference>
<evidence type="ECO:0000256" key="1">
    <source>
        <dbReference type="ARBA" id="ARBA00004202"/>
    </source>
</evidence>
<dbReference type="AlphaFoldDB" id="A0A9D1L5Q8"/>
<dbReference type="GO" id="GO:0042626">
    <property type="term" value="F:ATPase-coupled transmembrane transporter activity"/>
    <property type="evidence" value="ECO:0007669"/>
    <property type="project" value="TreeGrafter"/>
</dbReference>
<comment type="function">
    <text evidence="10">Part of an ABC transporter complex. Responsible for energy coupling to the transport system.</text>
</comment>
<evidence type="ECO:0000256" key="6">
    <source>
        <dbReference type="ARBA" id="ARBA00022840"/>
    </source>
</evidence>
<evidence type="ECO:0000256" key="4">
    <source>
        <dbReference type="ARBA" id="ARBA00022475"/>
    </source>
</evidence>
<accession>A0A9D1L5Q8</accession>
<dbReference type="CDD" id="cd03225">
    <property type="entry name" value="ABC_cobalt_CbiO_domain1"/>
    <property type="match status" value="1"/>
</dbReference>
<comment type="similarity">
    <text evidence="2 10">Belongs to the ABC transporter superfamily.</text>
</comment>
<evidence type="ECO:0000256" key="5">
    <source>
        <dbReference type="ARBA" id="ARBA00022741"/>
    </source>
</evidence>
<dbReference type="GO" id="GO:0005524">
    <property type="term" value="F:ATP binding"/>
    <property type="evidence" value="ECO:0007669"/>
    <property type="project" value="UniProtKB-UniRule"/>
</dbReference>
<dbReference type="InterPro" id="IPR027417">
    <property type="entry name" value="P-loop_NTPase"/>
</dbReference>
<evidence type="ECO:0000256" key="2">
    <source>
        <dbReference type="ARBA" id="ARBA00005417"/>
    </source>
</evidence>